<dbReference type="PROSITE" id="PS00455">
    <property type="entry name" value="AMP_BINDING"/>
    <property type="match status" value="1"/>
</dbReference>
<dbReference type="GO" id="GO:0005737">
    <property type="term" value="C:cytoplasm"/>
    <property type="evidence" value="ECO:0007669"/>
    <property type="project" value="TreeGrafter"/>
</dbReference>
<dbReference type="CDD" id="cd05930">
    <property type="entry name" value="A_NRPS"/>
    <property type="match status" value="1"/>
</dbReference>
<dbReference type="EMBL" id="LGRX02023615">
    <property type="protein sequence ID" value="KAK3254414.1"/>
    <property type="molecule type" value="Genomic_DNA"/>
</dbReference>
<dbReference type="InterPro" id="IPR045851">
    <property type="entry name" value="AMP-bd_C_sf"/>
</dbReference>
<organism evidence="4 5">
    <name type="scientific">Cymbomonas tetramitiformis</name>
    <dbReference type="NCBI Taxonomy" id="36881"/>
    <lineage>
        <taxon>Eukaryota</taxon>
        <taxon>Viridiplantae</taxon>
        <taxon>Chlorophyta</taxon>
        <taxon>Pyramimonadophyceae</taxon>
        <taxon>Pyramimonadales</taxon>
        <taxon>Pyramimonadaceae</taxon>
        <taxon>Cymbomonas</taxon>
    </lineage>
</organism>
<evidence type="ECO:0000313" key="5">
    <source>
        <dbReference type="Proteomes" id="UP001190700"/>
    </source>
</evidence>
<evidence type="ECO:0000313" key="4">
    <source>
        <dbReference type="EMBL" id="KAK3254414.1"/>
    </source>
</evidence>
<proteinExistence type="predicted"/>
<sequence length="699" mass="75690">VAFVYKRGLQVTHVQSVEPAWRRFDLMLEVVEEPTKYEVRWYYDVSKLGAEVVEAYATRFEVLLLAALENVVMPIGVLPLCTEMERQAILVHWNQSDVEYPPEPFTLHQLFAKHAAARPEAIAAIHRDRRATYRELQAAAGGLAGLLALKGVKPECTVGVFVHRGLEYLISILAVLISGAAYVPLDPAYPSDRIQFILEDSGCVLLMTERSLLEDQGDLGAASTLFVEEVLGGNPFSPTGGSIVAPPHAPPEVTHTPSQLAYMIYTSGTTGKPKGVAIEHRSVVNTILGVLLEPGDIGYLFFGIAFDGAVIDIFRALCAGAAIVLRTDDIIHDITTHQVTHIAFTPSTLATLDPAELPSVKGIIVAAEACTLDLVHRWAPGHVMRNLYGPTETSVAAVGSWLKETNAVVAIGRPLPNVFCVVLDSNRQLVPPGLIGELYIGGAGVARGYHKRPELTAEKFIRNPFGEGRLYASGDLVRWLPNGELEFKGRLGTQVKLRGYRIELGEVESTLTSIEGVASAVVLLRCDTSGVDHLVGYVTPAGAEVGQLFDELRRTLPAYMLPSAVVALAAFPLTPNGKIDAAKLPSADAALAAFRHSKEEANARLWSATIGQTSSLEPALLQCVSEVLGRKLEEIRADDLLADLGATSLHHMRLINRLRVLFQARLQRPPHAYMGLPPCLATLMRGIAYVPCCCSVALL</sequence>
<gene>
    <name evidence="4" type="ORF">CYMTET_36370</name>
</gene>
<comment type="caution">
    <text evidence="4">The sequence shown here is derived from an EMBL/GenBank/DDBJ whole genome shotgun (WGS) entry which is preliminary data.</text>
</comment>
<accession>A0AAE0CHL5</accession>
<dbReference type="InterPro" id="IPR036736">
    <property type="entry name" value="ACP-like_sf"/>
</dbReference>
<dbReference type="Gene3D" id="3.30.559.30">
    <property type="entry name" value="Nonribosomal peptide synthetase, condensation domain"/>
    <property type="match status" value="1"/>
</dbReference>
<feature type="domain" description="Carrier" evidence="2">
    <location>
        <begin position="619"/>
        <end position="663"/>
    </location>
</feature>
<feature type="domain" description="AMP-dependent synthetase/ligase" evidence="1">
    <location>
        <begin position="111"/>
        <end position="450"/>
    </location>
</feature>
<dbReference type="InterPro" id="IPR020845">
    <property type="entry name" value="AMP-binding_CS"/>
</dbReference>
<evidence type="ECO:0000259" key="2">
    <source>
        <dbReference type="Pfam" id="PF00550"/>
    </source>
</evidence>
<feature type="domain" description="AMP-binding enzyme C-terminal" evidence="3">
    <location>
        <begin position="506"/>
        <end position="578"/>
    </location>
</feature>
<dbReference type="Proteomes" id="UP001190700">
    <property type="component" value="Unassembled WGS sequence"/>
</dbReference>
<dbReference type="PANTHER" id="PTHR45527:SF1">
    <property type="entry name" value="FATTY ACID SYNTHASE"/>
    <property type="match status" value="1"/>
</dbReference>
<reference evidence="4 5" key="1">
    <citation type="journal article" date="2015" name="Genome Biol. Evol.">
        <title>Comparative Genomics of a Bacterivorous Green Alga Reveals Evolutionary Causalities and Consequences of Phago-Mixotrophic Mode of Nutrition.</title>
        <authorList>
            <person name="Burns J.A."/>
            <person name="Paasch A."/>
            <person name="Narechania A."/>
            <person name="Kim E."/>
        </authorList>
    </citation>
    <scope>NUCLEOTIDE SEQUENCE [LARGE SCALE GENOMIC DNA]</scope>
    <source>
        <strain evidence="4 5">PLY_AMNH</strain>
    </source>
</reference>
<keyword evidence="5" id="KW-1185">Reference proteome</keyword>
<dbReference type="GO" id="GO:0031177">
    <property type="term" value="F:phosphopantetheine binding"/>
    <property type="evidence" value="ECO:0007669"/>
    <property type="project" value="TreeGrafter"/>
</dbReference>
<dbReference type="FunFam" id="3.40.50.980:FF:000001">
    <property type="entry name" value="Non-ribosomal peptide synthetase"/>
    <property type="match status" value="1"/>
</dbReference>
<dbReference type="InterPro" id="IPR009081">
    <property type="entry name" value="PP-bd_ACP"/>
</dbReference>
<dbReference type="InterPro" id="IPR042099">
    <property type="entry name" value="ANL_N_sf"/>
</dbReference>
<dbReference type="GO" id="GO:0043041">
    <property type="term" value="P:amino acid activation for nonribosomal peptide biosynthetic process"/>
    <property type="evidence" value="ECO:0007669"/>
    <property type="project" value="TreeGrafter"/>
</dbReference>
<dbReference type="AlphaFoldDB" id="A0AAE0CHL5"/>
<dbReference type="InterPro" id="IPR000873">
    <property type="entry name" value="AMP-dep_synth/lig_dom"/>
</dbReference>
<dbReference type="Pfam" id="PF13193">
    <property type="entry name" value="AMP-binding_C"/>
    <property type="match status" value="1"/>
</dbReference>
<dbReference type="SUPFAM" id="SSF56801">
    <property type="entry name" value="Acetyl-CoA synthetase-like"/>
    <property type="match status" value="1"/>
</dbReference>
<dbReference type="Gene3D" id="1.10.1200.10">
    <property type="entry name" value="ACP-like"/>
    <property type="match status" value="1"/>
</dbReference>
<feature type="non-terminal residue" evidence="4">
    <location>
        <position position="1"/>
    </location>
</feature>
<dbReference type="GO" id="GO:0044550">
    <property type="term" value="P:secondary metabolite biosynthetic process"/>
    <property type="evidence" value="ECO:0007669"/>
    <property type="project" value="TreeGrafter"/>
</dbReference>
<evidence type="ECO:0008006" key="6">
    <source>
        <dbReference type="Google" id="ProtNLM"/>
    </source>
</evidence>
<dbReference type="Pfam" id="PF00550">
    <property type="entry name" value="PP-binding"/>
    <property type="match status" value="1"/>
</dbReference>
<name>A0AAE0CHL5_9CHLO</name>
<dbReference type="PANTHER" id="PTHR45527">
    <property type="entry name" value="NONRIBOSOMAL PEPTIDE SYNTHETASE"/>
    <property type="match status" value="1"/>
</dbReference>
<dbReference type="NCBIfam" id="TIGR01733">
    <property type="entry name" value="AA-adenyl-dom"/>
    <property type="match status" value="1"/>
</dbReference>
<dbReference type="Gene3D" id="3.30.300.30">
    <property type="match status" value="1"/>
</dbReference>
<evidence type="ECO:0000259" key="1">
    <source>
        <dbReference type="Pfam" id="PF00501"/>
    </source>
</evidence>
<dbReference type="InterPro" id="IPR025110">
    <property type="entry name" value="AMP-bd_C"/>
</dbReference>
<dbReference type="SUPFAM" id="SSF47336">
    <property type="entry name" value="ACP-like"/>
    <property type="match status" value="1"/>
</dbReference>
<dbReference type="Gene3D" id="3.40.50.12780">
    <property type="entry name" value="N-terminal domain of ligase-like"/>
    <property type="match status" value="1"/>
</dbReference>
<dbReference type="InterPro" id="IPR010071">
    <property type="entry name" value="AA_adenyl_dom"/>
</dbReference>
<dbReference type="Pfam" id="PF00501">
    <property type="entry name" value="AMP-binding"/>
    <property type="match status" value="1"/>
</dbReference>
<evidence type="ECO:0000259" key="3">
    <source>
        <dbReference type="Pfam" id="PF13193"/>
    </source>
</evidence>
<protein>
    <recommendedName>
        <fullName evidence="6">Carrier domain-containing protein</fullName>
    </recommendedName>
</protein>